<dbReference type="GO" id="GO:0005789">
    <property type="term" value="C:endoplasmic reticulum membrane"/>
    <property type="evidence" value="ECO:0007669"/>
    <property type="project" value="TreeGrafter"/>
</dbReference>
<accession>A0AA38H457</accession>
<dbReference type="RefSeq" id="XP_052942053.1">
    <property type="nucleotide sequence ID" value="XM_053091164.1"/>
</dbReference>
<comment type="caution">
    <text evidence="3">The sequence shown here is derived from an EMBL/GenBank/DDBJ whole genome shotgun (WGS) entry which is preliminary data.</text>
</comment>
<sequence>MVWRTTLITISICFLLGTTFTHWIADHNVLWRSPITEEALLTSISYYSLLSTAPHGLGWAYIGVGMIALLSTAGRMFKWFGTGKGEVVFDGGSVVLLAAITYTQLSEVFPAILLFPTPLPAKLVGSPLFPILSNAAKELASDNIKTAVMLTGVMLLQGGRYYAKRPSKQVLDEDSAPSTPPQTEEPPRAPRSPIAGRAATPYRELSEAEAMELKQPEGAARLAVPGSSKVRKG</sequence>
<dbReference type="Proteomes" id="UP001164286">
    <property type="component" value="Unassembled WGS sequence"/>
</dbReference>
<keyword evidence="4" id="KW-1185">Reference proteome</keyword>
<keyword evidence="2" id="KW-0472">Membrane</keyword>
<evidence type="ECO:0000313" key="3">
    <source>
        <dbReference type="EMBL" id="KAI9632276.1"/>
    </source>
</evidence>
<dbReference type="GO" id="GO:0051082">
    <property type="term" value="F:unfolded protein binding"/>
    <property type="evidence" value="ECO:0007669"/>
    <property type="project" value="TreeGrafter"/>
</dbReference>
<feature type="transmembrane region" description="Helical" evidence="2">
    <location>
        <begin position="45"/>
        <end position="70"/>
    </location>
</feature>
<dbReference type="Pfam" id="PF08229">
    <property type="entry name" value="SHR3_chaperone"/>
    <property type="match status" value="1"/>
</dbReference>
<protein>
    <submittedName>
        <fullName evidence="3">ER membrane protein SH3-domain-containing protein</fullName>
    </submittedName>
</protein>
<organism evidence="3 4">
    <name type="scientific">Dioszegia hungarica</name>
    <dbReference type="NCBI Taxonomy" id="4972"/>
    <lineage>
        <taxon>Eukaryota</taxon>
        <taxon>Fungi</taxon>
        <taxon>Dikarya</taxon>
        <taxon>Basidiomycota</taxon>
        <taxon>Agaricomycotina</taxon>
        <taxon>Tremellomycetes</taxon>
        <taxon>Tremellales</taxon>
        <taxon>Bulleribasidiaceae</taxon>
        <taxon>Dioszegia</taxon>
    </lineage>
</organism>
<keyword evidence="2" id="KW-0812">Transmembrane</keyword>
<evidence type="ECO:0000313" key="4">
    <source>
        <dbReference type="Proteomes" id="UP001164286"/>
    </source>
</evidence>
<reference evidence="3" key="1">
    <citation type="journal article" date="2022" name="G3 (Bethesda)">
        <title>High quality genome of the basidiomycete yeast Dioszegia hungarica PDD-24b-2 isolated from cloud water.</title>
        <authorList>
            <person name="Jarrige D."/>
            <person name="Haridas S."/>
            <person name="Bleykasten-Grosshans C."/>
            <person name="Joly M."/>
            <person name="Nadalig T."/>
            <person name="Sancelme M."/>
            <person name="Vuilleumier S."/>
            <person name="Grigoriev I.V."/>
            <person name="Amato P."/>
            <person name="Bringel F."/>
        </authorList>
    </citation>
    <scope>NUCLEOTIDE SEQUENCE</scope>
    <source>
        <strain evidence="3">PDD-24b-2</strain>
    </source>
</reference>
<dbReference type="SMART" id="SM00786">
    <property type="entry name" value="SHR3_chaperone"/>
    <property type="match status" value="1"/>
</dbReference>
<dbReference type="InterPro" id="IPR013248">
    <property type="entry name" value="Psh3/Shr3"/>
</dbReference>
<dbReference type="AlphaFoldDB" id="A0AA38H457"/>
<evidence type="ECO:0000256" key="1">
    <source>
        <dbReference type="SAM" id="MobiDB-lite"/>
    </source>
</evidence>
<proteinExistence type="predicted"/>
<dbReference type="PANTHER" id="PTHR28228">
    <property type="entry name" value="SECRETORY COMPONENT PROTEIN SHR3"/>
    <property type="match status" value="1"/>
</dbReference>
<gene>
    <name evidence="3" type="ORF">MKK02DRAFT_40581</name>
</gene>
<dbReference type="EMBL" id="JAKWFO010000014">
    <property type="protein sequence ID" value="KAI9632276.1"/>
    <property type="molecule type" value="Genomic_DNA"/>
</dbReference>
<evidence type="ECO:0000256" key="2">
    <source>
        <dbReference type="SAM" id="Phobius"/>
    </source>
</evidence>
<dbReference type="GeneID" id="77730369"/>
<keyword evidence="2" id="KW-1133">Transmembrane helix</keyword>
<name>A0AA38H457_9TREE</name>
<dbReference type="GO" id="GO:0006888">
    <property type="term" value="P:endoplasmic reticulum to Golgi vesicle-mediated transport"/>
    <property type="evidence" value="ECO:0007669"/>
    <property type="project" value="TreeGrafter"/>
</dbReference>
<feature type="region of interest" description="Disordered" evidence="1">
    <location>
        <begin position="167"/>
        <end position="233"/>
    </location>
</feature>
<dbReference type="PANTHER" id="PTHR28228:SF1">
    <property type="entry name" value="SECRETORY COMPONENT PROTEIN SHR3"/>
    <property type="match status" value="1"/>
</dbReference>